<feature type="transmembrane region" description="Helical" evidence="1">
    <location>
        <begin position="111"/>
        <end position="136"/>
    </location>
</feature>
<keyword evidence="1" id="KW-0812">Transmembrane</keyword>
<dbReference type="EMBL" id="FOBB01000001">
    <property type="protein sequence ID" value="SEK36842.1"/>
    <property type="molecule type" value="Genomic_DNA"/>
</dbReference>
<organism evidence="2 3">
    <name type="scientific">Chitinophaga rupis</name>
    <dbReference type="NCBI Taxonomy" id="573321"/>
    <lineage>
        <taxon>Bacteria</taxon>
        <taxon>Pseudomonadati</taxon>
        <taxon>Bacteroidota</taxon>
        <taxon>Chitinophagia</taxon>
        <taxon>Chitinophagales</taxon>
        <taxon>Chitinophagaceae</taxon>
        <taxon>Chitinophaga</taxon>
    </lineage>
</organism>
<gene>
    <name evidence="2" type="ORF">SAMN04488505_10164</name>
</gene>
<sequence>MLHLIRTEWLKIKPYRAFWVMVGLAVAIIPAGNYIAAEITSQIVSKTKELIAVAPYDFPLIWQSIANVNSYMTALFAIPMIILVTNEFTYKTHRQNIIDGWERREFVMAKLFWWLALSVLAFLTTVITALVLGLAYGTHPLSFENFEYLFYYLLQVLLSLGIATLIAVLVRRSGLAIVLYLCYIMIVEQVLVLVLKRNFGEIGGLLPLQTGDELIPFPVIGKLLNNADHYDDGVYLLMLCLYIGLMIFLVFRRMLKTDY</sequence>
<dbReference type="OrthoDB" id="1452202at2"/>
<keyword evidence="1" id="KW-1133">Transmembrane helix</keyword>
<dbReference type="RefSeq" id="WP_089906175.1">
    <property type="nucleotide sequence ID" value="NZ_FOBB01000001.1"/>
</dbReference>
<dbReference type="PANTHER" id="PTHR37305:SF1">
    <property type="entry name" value="MEMBRANE PROTEIN"/>
    <property type="match status" value="1"/>
</dbReference>
<dbReference type="PANTHER" id="PTHR37305">
    <property type="entry name" value="INTEGRAL MEMBRANE PROTEIN-RELATED"/>
    <property type="match status" value="1"/>
</dbReference>
<feature type="transmembrane region" description="Helical" evidence="1">
    <location>
        <begin position="71"/>
        <end position="90"/>
    </location>
</feature>
<accession>A0A1H7GIQ3</accession>
<feature type="transmembrane region" description="Helical" evidence="1">
    <location>
        <begin position="233"/>
        <end position="251"/>
    </location>
</feature>
<feature type="transmembrane region" description="Helical" evidence="1">
    <location>
        <begin position="17"/>
        <end position="37"/>
    </location>
</feature>
<name>A0A1H7GIQ3_9BACT</name>
<dbReference type="Pfam" id="PF12730">
    <property type="entry name" value="ABC2_membrane_4"/>
    <property type="match status" value="1"/>
</dbReference>
<evidence type="ECO:0000313" key="3">
    <source>
        <dbReference type="Proteomes" id="UP000198984"/>
    </source>
</evidence>
<keyword evidence="1" id="KW-0472">Membrane</keyword>
<feature type="transmembrane region" description="Helical" evidence="1">
    <location>
        <begin position="177"/>
        <end position="195"/>
    </location>
</feature>
<feature type="transmembrane region" description="Helical" evidence="1">
    <location>
        <begin position="148"/>
        <end position="170"/>
    </location>
</feature>
<evidence type="ECO:0000313" key="2">
    <source>
        <dbReference type="EMBL" id="SEK36842.1"/>
    </source>
</evidence>
<keyword evidence="3" id="KW-1185">Reference proteome</keyword>
<reference evidence="2 3" key="1">
    <citation type="submission" date="2016-10" db="EMBL/GenBank/DDBJ databases">
        <authorList>
            <person name="de Groot N.N."/>
        </authorList>
    </citation>
    <scope>NUCLEOTIDE SEQUENCE [LARGE SCALE GENOMIC DNA]</scope>
    <source>
        <strain evidence="2 3">DSM 21039</strain>
    </source>
</reference>
<dbReference type="STRING" id="573321.SAMN04488505_10164"/>
<evidence type="ECO:0000256" key="1">
    <source>
        <dbReference type="SAM" id="Phobius"/>
    </source>
</evidence>
<dbReference type="AlphaFoldDB" id="A0A1H7GIQ3"/>
<protein>
    <submittedName>
        <fullName evidence="2">ABC-2 family transporter protein</fullName>
    </submittedName>
</protein>
<proteinExistence type="predicted"/>
<dbReference type="Proteomes" id="UP000198984">
    <property type="component" value="Unassembled WGS sequence"/>
</dbReference>